<comment type="caution">
    <text evidence="2">The sequence shown here is derived from an EMBL/GenBank/DDBJ whole genome shotgun (WGS) entry which is preliminary data.</text>
</comment>
<dbReference type="Proteomes" id="UP001175228">
    <property type="component" value="Unassembled WGS sequence"/>
</dbReference>
<evidence type="ECO:0000256" key="1">
    <source>
        <dbReference type="SAM" id="MobiDB-lite"/>
    </source>
</evidence>
<feature type="region of interest" description="Disordered" evidence="1">
    <location>
        <begin position="1"/>
        <end position="66"/>
    </location>
</feature>
<proteinExistence type="predicted"/>
<feature type="compositionally biased region" description="Acidic residues" evidence="1">
    <location>
        <begin position="57"/>
        <end position="66"/>
    </location>
</feature>
<name>A0AA39PW84_9AGAR</name>
<gene>
    <name evidence="2" type="ORF">EDD18DRAFT_1109474</name>
</gene>
<reference evidence="2" key="1">
    <citation type="submission" date="2023-06" db="EMBL/GenBank/DDBJ databases">
        <authorList>
            <consortium name="Lawrence Berkeley National Laboratory"/>
            <person name="Ahrendt S."/>
            <person name="Sahu N."/>
            <person name="Indic B."/>
            <person name="Wong-Bajracharya J."/>
            <person name="Merenyi Z."/>
            <person name="Ke H.-M."/>
            <person name="Monk M."/>
            <person name="Kocsube S."/>
            <person name="Drula E."/>
            <person name="Lipzen A."/>
            <person name="Balint B."/>
            <person name="Henrissat B."/>
            <person name="Andreopoulos B."/>
            <person name="Martin F.M."/>
            <person name="Harder C.B."/>
            <person name="Rigling D."/>
            <person name="Ford K.L."/>
            <person name="Foster G.D."/>
            <person name="Pangilinan J."/>
            <person name="Papanicolaou A."/>
            <person name="Barry K."/>
            <person name="LaButti K."/>
            <person name="Viragh M."/>
            <person name="Koriabine M."/>
            <person name="Yan M."/>
            <person name="Riley R."/>
            <person name="Champramary S."/>
            <person name="Plett K.L."/>
            <person name="Tsai I.J."/>
            <person name="Slot J."/>
            <person name="Sipos G."/>
            <person name="Plett J."/>
            <person name="Nagy L.G."/>
            <person name="Grigoriev I.V."/>
        </authorList>
    </citation>
    <scope>NUCLEOTIDE SEQUENCE</scope>
    <source>
        <strain evidence="2">HWK02</strain>
    </source>
</reference>
<protein>
    <submittedName>
        <fullName evidence="2">Uncharacterized protein</fullName>
    </submittedName>
</protein>
<accession>A0AA39PW84</accession>
<evidence type="ECO:0000313" key="2">
    <source>
        <dbReference type="EMBL" id="KAK0491722.1"/>
    </source>
</evidence>
<dbReference type="AlphaFoldDB" id="A0AA39PW84"/>
<sequence length="211" mass="24104">MTTITTNVDKALLGSSASRLSTPAEGPNNIKVTDESLGDYAAHDEDSSDSEDKGYDSEEDSDESEDEWTKSFTFEYMAEHEPFTALPVNYLRLTNIGVCDMDDGYDLACHLMLNEPDADSCALLRVLIHRLKECTNLNIRATPVWSKEVGYVFYIVTSWDNRFKDVPAQRDTMNAMLREIGWRDEIKWYIMGTWADKWREDYSRPVLDGDA</sequence>
<organism evidence="2 3">
    <name type="scientific">Armillaria luteobubalina</name>
    <dbReference type="NCBI Taxonomy" id="153913"/>
    <lineage>
        <taxon>Eukaryota</taxon>
        <taxon>Fungi</taxon>
        <taxon>Dikarya</taxon>
        <taxon>Basidiomycota</taxon>
        <taxon>Agaricomycotina</taxon>
        <taxon>Agaricomycetes</taxon>
        <taxon>Agaricomycetidae</taxon>
        <taxon>Agaricales</taxon>
        <taxon>Marasmiineae</taxon>
        <taxon>Physalacriaceae</taxon>
        <taxon>Armillaria</taxon>
    </lineage>
</organism>
<feature type="compositionally biased region" description="Basic and acidic residues" evidence="1">
    <location>
        <begin position="41"/>
        <end position="56"/>
    </location>
</feature>
<keyword evidence="3" id="KW-1185">Reference proteome</keyword>
<evidence type="ECO:0000313" key="3">
    <source>
        <dbReference type="Proteomes" id="UP001175228"/>
    </source>
</evidence>
<dbReference type="EMBL" id="JAUEPU010000033">
    <property type="protein sequence ID" value="KAK0491722.1"/>
    <property type="molecule type" value="Genomic_DNA"/>
</dbReference>